<comment type="caution">
    <text evidence="2">The sequence shown here is derived from an EMBL/GenBank/DDBJ whole genome shotgun (WGS) entry which is preliminary data.</text>
</comment>
<dbReference type="Proteomes" id="UP000033202">
    <property type="component" value="Unassembled WGS sequence"/>
</dbReference>
<accession>A0A0E9MR64</accession>
<dbReference type="RefSeq" id="WP_046348776.1">
    <property type="nucleotide sequence ID" value="NZ_BBWU01000042.1"/>
</dbReference>
<name>A0A0E9MR64_9SPHN</name>
<keyword evidence="1" id="KW-1003">Cell membrane</keyword>
<evidence type="ECO:0000313" key="3">
    <source>
        <dbReference type="Proteomes" id="UP000033202"/>
    </source>
</evidence>
<gene>
    <name evidence="2" type="ORF">SCH01S_42_00060</name>
</gene>
<dbReference type="InterPro" id="IPR002994">
    <property type="entry name" value="Surf1/Shy1"/>
</dbReference>
<dbReference type="EMBL" id="BBWU01000042">
    <property type="protein sequence ID" value="GAO39963.1"/>
    <property type="molecule type" value="Genomic_DNA"/>
</dbReference>
<keyword evidence="1" id="KW-1133">Transmembrane helix</keyword>
<dbReference type="PROSITE" id="PS50895">
    <property type="entry name" value="SURF1"/>
    <property type="match status" value="1"/>
</dbReference>
<keyword evidence="1" id="KW-0812">Transmembrane</keyword>
<sequence>MRRIPLVPTVLVAAAVAVMIGLGVWQIQRLHWKEGLLARYAAAQGLPPIAFPAVPDANNPPLFRRASAMCQSVASWRAQSGRNLQDEPGWIHIAACRTGAEGPGFQAEMGWSAKPDKPAWRGGPVTGIIGADRVHVIRLIAADPAPGLKPAKPPSLDDVPNNHLFYAIQWFFFAAAAAVIYLLALRKRSR</sequence>
<proteinExistence type="inferred from homology"/>
<comment type="similarity">
    <text evidence="1">Belongs to the SURF1 family.</text>
</comment>
<feature type="transmembrane region" description="Helical" evidence="1">
    <location>
        <begin position="6"/>
        <end position="25"/>
    </location>
</feature>
<feature type="transmembrane region" description="Helical" evidence="1">
    <location>
        <begin position="164"/>
        <end position="184"/>
    </location>
</feature>
<dbReference type="STRING" id="1219043.SCH01S_42_00060"/>
<dbReference type="AlphaFoldDB" id="A0A0E9MR64"/>
<keyword evidence="3" id="KW-1185">Reference proteome</keyword>
<reference evidence="2 3" key="1">
    <citation type="submission" date="2015-04" db="EMBL/GenBank/DDBJ databases">
        <title>Whole genome shotgun sequence of Sphingomonas changbaiensis NBRC 104936.</title>
        <authorList>
            <person name="Katano-Makiyama Y."/>
            <person name="Hosoyama A."/>
            <person name="Hashimoto M."/>
            <person name="Noguchi M."/>
            <person name="Tsuchikane K."/>
            <person name="Ohji S."/>
            <person name="Yamazoe A."/>
            <person name="Ichikawa N."/>
            <person name="Kimura A."/>
            <person name="Fujita N."/>
        </authorList>
    </citation>
    <scope>NUCLEOTIDE SEQUENCE [LARGE SCALE GENOMIC DNA]</scope>
    <source>
        <strain evidence="2 3">NBRC 104936</strain>
    </source>
</reference>
<evidence type="ECO:0000313" key="2">
    <source>
        <dbReference type="EMBL" id="GAO39963.1"/>
    </source>
</evidence>
<comment type="subcellular location">
    <subcellularLocation>
        <location evidence="1">Cell membrane</location>
        <topology evidence="1">Multi-pass membrane protein</topology>
    </subcellularLocation>
</comment>
<keyword evidence="1" id="KW-0472">Membrane</keyword>
<dbReference type="Pfam" id="PF02104">
    <property type="entry name" value="SURF1"/>
    <property type="match status" value="1"/>
</dbReference>
<dbReference type="GO" id="GO:0005886">
    <property type="term" value="C:plasma membrane"/>
    <property type="evidence" value="ECO:0007669"/>
    <property type="project" value="UniProtKB-SubCell"/>
</dbReference>
<protein>
    <recommendedName>
        <fullName evidence="1">SURF1-like protein</fullName>
    </recommendedName>
</protein>
<evidence type="ECO:0000256" key="1">
    <source>
        <dbReference type="RuleBase" id="RU363076"/>
    </source>
</evidence>
<organism evidence="2 3">
    <name type="scientific">Sphingomonas changbaiensis NBRC 104936</name>
    <dbReference type="NCBI Taxonomy" id="1219043"/>
    <lineage>
        <taxon>Bacteria</taxon>
        <taxon>Pseudomonadati</taxon>
        <taxon>Pseudomonadota</taxon>
        <taxon>Alphaproteobacteria</taxon>
        <taxon>Sphingomonadales</taxon>
        <taxon>Sphingomonadaceae</taxon>
        <taxon>Sphingomonas</taxon>
    </lineage>
</organism>